<reference evidence="3" key="1">
    <citation type="journal article" date="2016" name="Nature">
        <title>The genome of the seagrass Zostera marina reveals angiosperm adaptation to the sea.</title>
        <authorList>
            <person name="Olsen J.L."/>
            <person name="Rouze P."/>
            <person name="Verhelst B."/>
            <person name="Lin Y.-C."/>
            <person name="Bayer T."/>
            <person name="Collen J."/>
            <person name="Dattolo E."/>
            <person name="De Paoli E."/>
            <person name="Dittami S."/>
            <person name="Maumus F."/>
            <person name="Michel G."/>
            <person name="Kersting A."/>
            <person name="Lauritano C."/>
            <person name="Lohaus R."/>
            <person name="Toepel M."/>
            <person name="Tonon T."/>
            <person name="Vanneste K."/>
            <person name="Amirebrahimi M."/>
            <person name="Brakel J."/>
            <person name="Bostroem C."/>
            <person name="Chovatia M."/>
            <person name="Grimwood J."/>
            <person name="Jenkins J.W."/>
            <person name="Jueterbock A."/>
            <person name="Mraz A."/>
            <person name="Stam W.T."/>
            <person name="Tice H."/>
            <person name="Bornberg-Bauer E."/>
            <person name="Green P.J."/>
            <person name="Pearson G.A."/>
            <person name="Procaccini G."/>
            <person name="Duarte C.M."/>
            <person name="Schmutz J."/>
            <person name="Reusch T.B.H."/>
            <person name="Van de Peer Y."/>
        </authorList>
    </citation>
    <scope>NUCLEOTIDE SEQUENCE [LARGE SCALE GENOMIC DNA]</scope>
    <source>
        <strain evidence="3">cv. Finnish</strain>
    </source>
</reference>
<dbReference type="EMBL" id="LFYR01001430">
    <property type="protein sequence ID" value="KMZ61798.1"/>
    <property type="molecule type" value="Genomic_DNA"/>
</dbReference>
<dbReference type="AlphaFoldDB" id="A0A0K9NYM0"/>
<keyword evidence="3" id="KW-1185">Reference proteome</keyword>
<evidence type="ECO:0000313" key="2">
    <source>
        <dbReference type="EMBL" id="KMZ61798.1"/>
    </source>
</evidence>
<proteinExistence type="predicted"/>
<feature type="compositionally biased region" description="Polar residues" evidence="1">
    <location>
        <begin position="22"/>
        <end position="32"/>
    </location>
</feature>
<name>A0A0K9NYM0_ZOSMR</name>
<dbReference type="OMA" id="INGARTC"/>
<feature type="compositionally biased region" description="Polar residues" evidence="1">
    <location>
        <begin position="86"/>
        <end position="99"/>
    </location>
</feature>
<evidence type="ECO:0000313" key="3">
    <source>
        <dbReference type="Proteomes" id="UP000036987"/>
    </source>
</evidence>
<feature type="region of interest" description="Disordered" evidence="1">
    <location>
        <begin position="70"/>
        <end position="99"/>
    </location>
</feature>
<evidence type="ECO:0008006" key="4">
    <source>
        <dbReference type="Google" id="ProtNLM"/>
    </source>
</evidence>
<dbReference type="Proteomes" id="UP000036987">
    <property type="component" value="Unassembled WGS sequence"/>
</dbReference>
<feature type="compositionally biased region" description="Low complexity" evidence="1">
    <location>
        <begin position="70"/>
        <end position="80"/>
    </location>
</feature>
<accession>A0A0K9NYM0</accession>
<sequence>MGSSHQHVTINVTESNVKHDVSSPSPKNIKNVSSPRSLSSSPRLSPMCVCAPATHAGSFKCRLHRVNSLRESSVSSPRSPILHRQASLQEPSSNILKAK</sequence>
<organism evidence="2 3">
    <name type="scientific">Zostera marina</name>
    <name type="common">Eelgrass</name>
    <dbReference type="NCBI Taxonomy" id="29655"/>
    <lineage>
        <taxon>Eukaryota</taxon>
        <taxon>Viridiplantae</taxon>
        <taxon>Streptophyta</taxon>
        <taxon>Embryophyta</taxon>
        <taxon>Tracheophyta</taxon>
        <taxon>Spermatophyta</taxon>
        <taxon>Magnoliopsida</taxon>
        <taxon>Liliopsida</taxon>
        <taxon>Zosteraceae</taxon>
        <taxon>Zostera</taxon>
    </lineage>
</organism>
<protein>
    <recommendedName>
        <fullName evidence="4">Serine-rich protein-like protein</fullName>
    </recommendedName>
</protein>
<feature type="compositionally biased region" description="Low complexity" evidence="1">
    <location>
        <begin position="33"/>
        <end position="44"/>
    </location>
</feature>
<comment type="caution">
    <text evidence="2">The sequence shown here is derived from an EMBL/GenBank/DDBJ whole genome shotgun (WGS) entry which is preliminary data.</text>
</comment>
<dbReference type="OrthoDB" id="1932391at2759"/>
<dbReference type="PANTHER" id="PTHR33132">
    <property type="entry name" value="OSJNBB0118P14.9 PROTEIN"/>
    <property type="match status" value="1"/>
</dbReference>
<feature type="region of interest" description="Disordered" evidence="1">
    <location>
        <begin position="1"/>
        <end position="44"/>
    </location>
</feature>
<gene>
    <name evidence="2" type="ORF">ZOSMA_4G00870</name>
</gene>
<dbReference type="PANTHER" id="PTHR33132:SF145">
    <property type="entry name" value="OS04G0403900 PROTEIN"/>
    <property type="match status" value="1"/>
</dbReference>
<evidence type="ECO:0000256" key="1">
    <source>
        <dbReference type="SAM" id="MobiDB-lite"/>
    </source>
</evidence>
<feature type="compositionally biased region" description="Polar residues" evidence="1">
    <location>
        <begin position="1"/>
        <end position="15"/>
    </location>
</feature>